<organism evidence="3 4">
    <name type="scientific">Talaromyces proteolyticus</name>
    <dbReference type="NCBI Taxonomy" id="1131652"/>
    <lineage>
        <taxon>Eukaryota</taxon>
        <taxon>Fungi</taxon>
        <taxon>Dikarya</taxon>
        <taxon>Ascomycota</taxon>
        <taxon>Pezizomycotina</taxon>
        <taxon>Eurotiomycetes</taxon>
        <taxon>Eurotiomycetidae</taxon>
        <taxon>Eurotiales</taxon>
        <taxon>Trichocomaceae</taxon>
        <taxon>Talaromyces</taxon>
        <taxon>Talaromyces sect. Bacilispori</taxon>
    </lineage>
</organism>
<proteinExistence type="predicted"/>
<keyword evidence="1" id="KW-0732">Signal</keyword>
<evidence type="ECO:0000256" key="1">
    <source>
        <dbReference type="SAM" id="SignalP"/>
    </source>
</evidence>
<dbReference type="GeneID" id="70245507"/>
<dbReference type="InterPro" id="IPR055560">
    <property type="entry name" value="DUF7136"/>
</dbReference>
<name>A0AAD4L470_9EURO</name>
<dbReference type="Proteomes" id="UP001201262">
    <property type="component" value="Unassembled WGS sequence"/>
</dbReference>
<comment type="caution">
    <text evidence="3">The sequence shown here is derived from an EMBL/GenBank/DDBJ whole genome shotgun (WGS) entry which is preliminary data.</text>
</comment>
<dbReference type="AlphaFoldDB" id="A0AAD4L470"/>
<evidence type="ECO:0000259" key="2">
    <source>
        <dbReference type="Pfam" id="PF23584"/>
    </source>
</evidence>
<accession>A0AAD4L470</accession>
<evidence type="ECO:0000313" key="3">
    <source>
        <dbReference type="EMBL" id="KAH8703903.1"/>
    </source>
</evidence>
<reference evidence="3" key="1">
    <citation type="submission" date="2021-12" db="EMBL/GenBank/DDBJ databases">
        <title>Convergent genome expansion in fungi linked to evolution of root-endophyte symbiosis.</title>
        <authorList>
            <consortium name="DOE Joint Genome Institute"/>
            <person name="Ke Y.-H."/>
            <person name="Bonito G."/>
            <person name="Liao H.-L."/>
            <person name="Looney B."/>
            <person name="Rojas-Flechas A."/>
            <person name="Nash J."/>
            <person name="Hameed K."/>
            <person name="Schadt C."/>
            <person name="Martin F."/>
            <person name="Crous P.W."/>
            <person name="Miettinen O."/>
            <person name="Magnuson J.K."/>
            <person name="Labbe J."/>
            <person name="Jacobson D."/>
            <person name="Doktycz M.J."/>
            <person name="Veneault-Fourrey C."/>
            <person name="Kuo A."/>
            <person name="Mondo S."/>
            <person name="Calhoun S."/>
            <person name="Riley R."/>
            <person name="Ohm R."/>
            <person name="LaButti K."/>
            <person name="Andreopoulos B."/>
            <person name="Pangilinan J."/>
            <person name="Nolan M."/>
            <person name="Tritt A."/>
            <person name="Clum A."/>
            <person name="Lipzen A."/>
            <person name="Daum C."/>
            <person name="Barry K."/>
            <person name="Grigoriev I.V."/>
            <person name="Vilgalys R."/>
        </authorList>
    </citation>
    <scope>NUCLEOTIDE SEQUENCE</scope>
    <source>
        <strain evidence="3">PMI_201</strain>
    </source>
</reference>
<gene>
    <name evidence="3" type="ORF">BGW36DRAFT_370209</name>
</gene>
<feature type="chain" id="PRO_5042228722" description="DUF7136 domain-containing protein" evidence="1">
    <location>
        <begin position="22"/>
        <end position="271"/>
    </location>
</feature>
<feature type="domain" description="DUF7136" evidence="2">
    <location>
        <begin position="23"/>
        <end position="238"/>
    </location>
</feature>
<protein>
    <recommendedName>
        <fullName evidence="2">DUF7136 domain-containing protein</fullName>
    </recommendedName>
</protein>
<dbReference type="Pfam" id="PF23584">
    <property type="entry name" value="DUF7136"/>
    <property type="match status" value="1"/>
</dbReference>
<feature type="signal peptide" evidence="1">
    <location>
        <begin position="1"/>
        <end position="21"/>
    </location>
</feature>
<keyword evidence="4" id="KW-1185">Reference proteome</keyword>
<dbReference type="EMBL" id="JAJTJA010000002">
    <property type="protein sequence ID" value="KAH8703903.1"/>
    <property type="molecule type" value="Genomic_DNA"/>
</dbReference>
<evidence type="ECO:0000313" key="4">
    <source>
        <dbReference type="Proteomes" id="UP001201262"/>
    </source>
</evidence>
<dbReference type="RefSeq" id="XP_046076921.1">
    <property type="nucleotide sequence ID" value="XM_046215220.1"/>
</dbReference>
<sequence length="271" mass="28391">MSPTFLGLFLAFILGAVGAEALTFPATVEVDLVFPRNDTYAPAALIPVVFAIQNAQLAASLDPKFQFTVTSASDSSNEITTAILDLTNATFSRSDPYYALGYIHSLNGIEGQWVLAWSLSTGNCSGSSDDTVNIGHLNQNTNVFFTTKNGTQPPDLVAASADNSTCAATDDSYTFNVTGTLDVADTIKYDGRSSCAVLSPTLPTANPCAAAVNVAAAASISAAITSTACAWQNPNVTCPSSSSSAAGRVMMFPGIWSVCLLWIGLNFHFWL</sequence>